<dbReference type="EMBL" id="JARGDN010000015">
    <property type="protein sequence ID" value="MDG9734212.1"/>
    <property type="molecule type" value="Genomic_DNA"/>
</dbReference>
<dbReference type="Proteomes" id="UP001529201">
    <property type="component" value="Unassembled WGS sequence"/>
</dbReference>
<evidence type="ECO:0000313" key="2">
    <source>
        <dbReference type="EMBL" id="MDG9734212.1"/>
    </source>
</evidence>
<feature type="chain" id="PRO_5022866089" evidence="1">
    <location>
        <begin position="27"/>
        <end position="139"/>
    </location>
</feature>
<dbReference type="Proteomes" id="UP000321296">
    <property type="component" value="Chromosome"/>
</dbReference>
<evidence type="ECO:0000256" key="1">
    <source>
        <dbReference type="SAM" id="SignalP"/>
    </source>
</evidence>
<dbReference type="GeneID" id="64345704"/>
<evidence type="ECO:0000313" key="3">
    <source>
        <dbReference type="EMBL" id="QEA41360.1"/>
    </source>
</evidence>
<name>A0A5B8T2U5_LEUPS</name>
<dbReference type="KEGG" id="lpse:FGL85_01895"/>
<reference evidence="3 4" key="1">
    <citation type="submission" date="2019-06" db="EMBL/GenBank/DDBJ databases">
        <title>Genome analyses of bacteria isolated from kimchi.</title>
        <authorList>
            <person name="Lee S."/>
            <person name="Ahn S."/>
            <person name="Roh S."/>
        </authorList>
    </citation>
    <scope>NUCLEOTIDE SEQUENCE [LARGE SCALE GENOMIC DNA]</scope>
    <source>
        <strain evidence="3 4">CBA3630</strain>
    </source>
</reference>
<protein>
    <submittedName>
        <fullName evidence="3">Uncharacterized protein</fullName>
    </submittedName>
</protein>
<gene>
    <name evidence="3" type="ORF">FGL85_01895</name>
    <name evidence="2" type="ORF">P1N92_08855</name>
</gene>
<dbReference type="EMBL" id="CP042383">
    <property type="protein sequence ID" value="QEA41360.1"/>
    <property type="molecule type" value="Genomic_DNA"/>
</dbReference>
<accession>A0A5B8T2U5</accession>
<evidence type="ECO:0000313" key="4">
    <source>
        <dbReference type="Proteomes" id="UP000321296"/>
    </source>
</evidence>
<organism evidence="3 4">
    <name type="scientific">Leuconostoc pseudomesenteroides</name>
    <dbReference type="NCBI Taxonomy" id="33968"/>
    <lineage>
        <taxon>Bacteria</taxon>
        <taxon>Bacillati</taxon>
        <taxon>Bacillota</taxon>
        <taxon>Bacilli</taxon>
        <taxon>Lactobacillales</taxon>
        <taxon>Lactobacillaceae</taxon>
        <taxon>Leuconostoc</taxon>
    </lineage>
</organism>
<keyword evidence="5" id="KW-1185">Reference proteome</keyword>
<keyword evidence="1" id="KW-0732">Signal</keyword>
<evidence type="ECO:0000313" key="5">
    <source>
        <dbReference type="Proteomes" id="UP001529201"/>
    </source>
</evidence>
<sequence>MIKKSLLLSIATLGIGMCVVTVHPHAASIEQMKANVNADTGAIFSEELGRDMTKSEAGLYFETVSQAQRKLGLSTSQVTPEIDKAARQVVAENTKKPVVAAKDKTKIKSLTLKHQAISPVKSHVNLLEGVWETIQSVLL</sequence>
<dbReference type="AlphaFoldDB" id="A0A5B8T2U5"/>
<reference evidence="2 5" key="2">
    <citation type="submission" date="2023-02" db="EMBL/GenBank/DDBJ databases">
        <title>Antimicrobial susceptibility testing and tentative epidemiological cut-off values for Lactobacillaceae family species intended for ingestion.</title>
        <authorList>
            <person name="Noehr-Meldgaard K."/>
            <person name="Struve C."/>
            <person name="Ingmer H."/>
            <person name="Koza A."/>
            <person name="Al-Nakeeb K."/>
            <person name="Agersoe Y."/>
        </authorList>
    </citation>
    <scope>NUCLEOTIDE SEQUENCE [LARGE SCALE GENOMIC DNA]</scope>
    <source>
        <strain evidence="2 5">DSM 20193</strain>
    </source>
</reference>
<dbReference type="RefSeq" id="WP_010276169.1">
    <property type="nucleotide sequence ID" value="NZ_CP042383.1"/>
</dbReference>
<feature type="signal peptide" evidence="1">
    <location>
        <begin position="1"/>
        <end position="26"/>
    </location>
</feature>
<proteinExistence type="predicted"/>